<evidence type="ECO:0000313" key="5">
    <source>
        <dbReference type="Proteomes" id="UP001480595"/>
    </source>
</evidence>
<feature type="transmembrane region" description="Helical" evidence="2">
    <location>
        <begin position="124"/>
        <end position="144"/>
    </location>
</feature>
<reference evidence="4 5" key="1">
    <citation type="submission" date="2023-01" db="EMBL/GenBank/DDBJ databases">
        <title>Analysis of 21 Apiospora genomes using comparative genomics revels a genus with tremendous synthesis potential of carbohydrate active enzymes and secondary metabolites.</title>
        <authorList>
            <person name="Sorensen T."/>
        </authorList>
    </citation>
    <scope>NUCLEOTIDE SEQUENCE [LARGE SCALE GENOMIC DNA]</scope>
    <source>
        <strain evidence="4 5">CBS 135458</strain>
    </source>
</reference>
<keyword evidence="5" id="KW-1185">Reference proteome</keyword>
<dbReference type="Pfam" id="PF20237">
    <property type="entry name" value="DUF6594"/>
    <property type="match status" value="1"/>
</dbReference>
<comment type="caution">
    <text evidence="4">The sequence shown here is derived from an EMBL/GenBank/DDBJ whole genome shotgun (WGS) entry which is preliminary data.</text>
</comment>
<feature type="compositionally biased region" description="Basic and acidic residues" evidence="1">
    <location>
        <begin position="1"/>
        <end position="13"/>
    </location>
</feature>
<evidence type="ECO:0000256" key="1">
    <source>
        <dbReference type="SAM" id="MobiDB-lite"/>
    </source>
</evidence>
<keyword evidence="2" id="KW-0472">Membrane</keyword>
<name>A0ABR1TP03_9PEZI</name>
<keyword evidence="2" id="KW-1133">Transmembrane helix</keyword>
<proteinExistence type="predicted"/>
<feature type="transmembrane region" description="Helical" evidence="2">
    <location>
        <begin position="175"/>
        <end position="193"/>
    </location>
</feature>
<dbReference type="EMBL" id="JAQQWL010000011">
    <property type="protein sequence ID" value="KAK8048376.1"/>
    <property type="molecule type" value="Genomic_DNA"/>
</dbReference>
<evidence type="ECO:0000313" key="4">
    <source>
        <dbReference type="EMBL" id="KAK8048376.1"/>
    </source>
</evidence>
<gene>
    <name evidence="4" type="ORF">PG994_010106</name>
</gene>
<dbReference type="InterPro" id="IPR046529">
    <property type="entry name" value="DUF6594"/>
</dbReference>
<protein>
    <recommendedName>
        <fullName evidence="3">DUF6594 domain-containing protein</fullName>
    </recommendedName>
</protein>
<feature type="region of interest" description="Disordered" evidence="1">
    <location>
        <begin position="1"/>
        <end position="72"/>
    </location>
</feature>
<organism evidence="4 5">
    <name type="scientific">Apiospora phragmitis</name>
    <dbReference type="NCBI Taxonomy" id="2905665"/>
    <lineage>
        <taxon>Eukaryota</taxon>
        <taxon>Fungi</taxon>
        <taxon>Dikarya</taxon>
        <taxon>Ascomycota</taxon>
        <taxon>Pezizomycotina</taxon>
        <taxon>Sordariomycetes</taxon>
        <taxon>Xylariomycetidae</taxon>
        <taxon>Amphisphaeriales</taxon>
        <taxon>Apiosporaceae</taxon>
        <taxon>Apiospora</taxon>
    </lineage>
</organism>
<evidence type="ECO:0000259" key="3">
    <source>
        <dbReference type="Pfam" id="PF20237"/>
    </source>
</evidence>
<evidence type="ECO:0000256" key="2">
    <source>
        <dbReference type="SAM" id="Phobius"/>
    </source>
</evidence>
<feature type="domain" description="DUF6594" evidence="3">
    <location>
        <begin position="73"/>
        <end position="187"/>
    </location>
</feature>
<sequence length="196" mass="21127">MDSDQVKTEESGSVHRRSSMPHLPDLPTDEHDDIPPAGALPSRCPARPRVQAATRGQYCPVPKSSKAALNKRKTPSSDVVVLTTSEITKLATSSTTRSDATGAELDHDLRIEEKRRRQEFPRRLLTAVVGGIFVIVPMVVMSIGRTLTKCLITSTVAILLFGFTLAWCSTSDEAAVFIATAGYAAFLAVFVAVGDD</sequence>
<accession>A0ABR1TP03</accession>
<dbReference type="Proteomes" id="UP001480595">
    <property type="component" value="Unassembled WGS sequence"/>
</dbReference>
<dbReference type="GeneID" id="92094578"/>
<feature type="transmembrane region" description="Helical" evidence="2">
    <location>
        <begin position="150"/>
        <end position="168"/>
    </location>
</feature>
<dbReference type="RefSeq" id="XP_066710625.1">
    <property type="nucleotide sequence ID" value="XM_066861515.1"/>
</dbReference>
<keyword evidence="2" id="KW-0812">Transmembrane</keyword>